<comment type="caution">
    <text evidence="2">The sequence shown here is derived from an EMBL/GenBank/DDBJ whole genome shotgun (WGS) entry which is preliminary data.</text>
</comment>
<evidence type="ECO:0000313" key="3">
    <source>
        <dbReference type="Proteomes" id="UP000270873"/>
    </source>
</evidence>
<gene>
    <name evidence="2" type="ORF">ALP66_05720</name>
</gene>
<dbReference type="Proteomes" id="UP000270873">
    <property type="component" value="Unassembled WGS sequence"/>
</dbReference>
<feature type="region of interest" description="Disordered" evidence="1">
    <location>
        <begin position="334"/>
        <end position="357"/>
    </location>
</feature>
<reference evidence="2 3" key="1">
    <citation type="submission" date="2018-08" db="EMBL/GenBank/DDBJ databases">
        <title>Recombination of ecologically and evolutionarily significant loci maintains genetic cohesion in the Pseudomonas syringae species complex.</title>
        <authorList>
            <person name="Dillon M."/>
            <person name="Thakur S."/>
            <person name="Almeida R.N.D."/>
            <person name="Weir B.S."/>
            <person name="Guttman D.S."/>
        </authorList>
    </citation>
    <scope>NUCLEOTIDE SEQUENCE [LARGE SCALE GENOMIC DNA]</scope>
    <source>
        <strain evidence="2 3">ICMP 7847</strain>
    </source>
</reference>
<evidence type="ECO:0000313" key="2">
    <source>
        <dbReference type="EMBL" id="RMS54710.1"/>
    </source>
</evidence>
<dbReference type="EMBL" id="RBSP01000060">
    <property type="protein sequence ID" value="RMS54710.1"/>
    <property type="molecule type" value="Genomic_DNA"/>
</dbReference>
<name>A0A658KET8_PSEA0</name>
<evidence type="ECO:0000256" key="1">
    <source>
        <dbReference type="SAM" id="MobiDB-lite"/>
    </source>
</evidence>
<organism evidence="2 3">
    <name type="scientific">Pseudomonas amygdali pv. photiniae</name>
    <dbReference type="NCBI Taxonomy" id="251724"/>
    <lineage>
        <taxon>Bacteria</taxon>
        <taxon>Pseudomonadati</taxon>
        <taxon>Pseudomonadota</taxon>
        <taxon>Gammaproteobacteria</taxon>
        <taxon>Pseudomonadales</taxon>
        <taxon>Pseudomonadaceae</taxon>
        <taxon>Pseudomonas</taxon>
        <taxon>Pseudomonas amygdali</taxon>
    </lineage>
</organism>
<protein>
    <submittedName>
        <fullName evidence="2">Uncharacterized protein</fullName>
    </submittedName>
</protein>
<accession>A0A658KET8</accession>
<dbReference type="AlphaFoldDB" id="A0A658KET8"/>
<sequence length="357" mass="39334">MRQHHRRLGWQRQLSVAVAVGLALGDNLAAVVVHIDAHIAQGLAALERLSEDVQTVAVTVYRQTDITEGEQGSRLRVAVGPRRAHDCQINTRLLQRFDTGNRQQQGFTGIARRLEVETTAVDQFGHRQQLFGAVAGQARRAVPLGEEVGHRVGFDVKEFDIHLVDVQGDDRQALGQPRRQQAATAGEADGGLQVTGFQTADVFGRERGLVDGLQTGIDGQHQFALRLKVAQAQFHEVVRQLPGTVDLAVLAVHQMKFFAELLLRVERHGKAHRQGACAVDLDFRHVDDGQFAPCVALAQRGEVDCGFGLCIGNRCLGRCCRGWRRFIRGGGITGAQQRKRASQKQSFVEHGGTHRQR</sequence>
<proteinExistence type="predicted"/>